<dbReference type="STRING" id="252246.SAMN05421799_10494"/>
<keyword evidence="1" id="KW-0812">Transmembrane</keyword>
<dbReference type="OrthoDB" id="2372639at2"/>
<accession>A0A1N7LZ26</accession>
<dbReference type="Proteomes" id="UP000186156">
    <property type="component" value="Unassembled WGS sequence"/>
</dbReference>
<name>A0A1N7LZ26_9BACL</name>
<evidence type="ECO:0000256" key="1">
    <source>
        <dbReference type="SAM" id="Phobius"/>
    </source>
</evidence>
<keyword evidence="1" id="KW-0472">Membrane</keyword>
<sequence>MTMREDDDQDVKLREWYRNRESVPFRNELKERVLRQASGVRPARTTRRRLLSTAGLWAASAAVALLCLVAGWPRPPMDTVQNAHVTSRGVNQGLVREVVHGFGLAYAPVEVTHVHIGTLPGEPENSCVIATLRNTSQRTLYEPELMGVLWFTEAGGRENWLTFVNAPAQGLKPGQTVTWGFHPSGPHAAGSQALIEIPHVRFFYSRSVSPEAANLVWKEAPVAVEDIQVLPAPGGQGPSWQSADVYATLVNQASYPIHLADERAVIWFSESASGTFFDPTSVRFLFHVTPELPGVSWPTVLQPKERVRVEFRVLSEKGTDFFSRTCHVTLLDAPLVPEA</sequence>
<keyword evidence="3" id="KW-1185">Reference proteome</keyword>
<gene>
    <name evidence="2" type="ORF">SAMN05421799_10494</name>
</gene>
<keyword evidence="1" id="KW-1133">Transmembrane helix</keyword>
<evidence type="ECO:0000313" key="3">
    <source>
        <dbReference type="Proteomes" id="UP000186156"/>
    </source>
</evidence>
<feature type="transmembrane region" description="Helical" evidence="1">
    <location>
        <begin position="50"/>
        <end position="72"/>
    </location>
</feature>
<protein>
    <submittedName>
        <fullName evidence="2">Uncharacterized protein</fullName>
    </submittedName>
</protein>
<dbReference type="EMBL" id="FTOO01000004">
    <property type="protein sequence ID" value="SIS79078.1"/>
    <property type="molecule type" value="Genomic_DNA"/>
</dbReference>
<reference evidence="3" key="1">
    <citation type="submission" date="2017-01" db="EMBL/GenBank/DDBJ databases">
        <authorList>
            <person name="Varghese N."/>
            <person name="Submissions S."/>
        </authorList>
    </citation>
    <scope>NUCLEOTIDE SEQUENCE [LARGE SCALE GENOMIC DNA]</scope>
    <source>
        <strain evidence="3">DSM 16176</strain>
    </source>
</reference>
<organism evidence="2 3">
    <name type="scientific">Alicyclobacillus vulcanalis</name>
    <dbReference type="NCBI Taxonomy" id="252246"/>
    <lineage>
        <taxon>Bacteria</taxon>
        <taxon>Bacillati</taxon>
        <taxon>Bacillota</taxon>
        <taxon>Bacilli</taxon>
        <taxon>Bacillales</taxon>
        <taxon>Alicyclobacillaceae</taxon>
        <taxon>Alicyclobacillus</taxon>
    </lineage>
</organism>
<dbReference type="AlphaFoldDB" id="A0A1N7LZ26"/>
<proteinExistence type="predicted"/>
<evidence type="ECO:0000313" key="2">
    <source>
        <dbReference type="EMBL" id="SIS79078.1"/>
    </source>
</evidence>